<name>A0A645I625_9ZZZZ</name>
<sequence>MAQRRDIDADAFGSVKQGGPGFDRNFNSVYFQSDCLTHSGNSFPYDSIRLLKNNDGIKATNIIAFAALNTCRRVNVMRFLHFAADGRCRAFPRTQGATCAFFGVNRICQQRFATFCGATAVADVRFVFVAKIAQRGKHGIRRGLSEPAKRTGFNLIAKVFEQVDVAVTPLTVTNALKDF</sequence>
<accession>A0A645I625</accession>
<reference evidence="1" key="1">
    <citation type="submission" date="2019-08" db="EMBL/GenBank/DDBJ databases">
        <authorList>
            <person name="Kucharzyk K."/>
            <person name="Murdoch R.W."/>
            <person name="Higgins S."/>
            <person name="Loffler F."/>
        </authorList>
    </citation>
    <scope>NUCLEOTIDE SEQUENCE</scope>
</reference>
<protein>
    <submittedName>
        <fullName evidence="1">Uncharacterized protein</fullName>
    </submittedName>
</protein>
<dbReference type="EMBL" id="VSSQ01107701">
    <property type="protein sequence ID" value="MPN46765.1"/>
    <property type="molecule type" value="Genomic_DNA"/>
</dbReference>
<dbReference type="AlphaFoldDB" id="A0A645I625"/>
<comment type="caution">
    <text evidence="1">The sequence shown here is derived from an EMBL/GenBank/DDBJ whole genome shotgun (WGS) entry which is preliminary data.</text>
</comment>
<evidence type="ECO:0000313" key="1">
    <source>
        <dbReference type="EMBL" id="MPN46765.1"/>
    </source>
</evidence>
<gene>
    <name evidence="1" type="ORF">SDC9_194363</name>
</gene>
<organism evidence="1">
    <name type="scientific">bioreactor metagenome</name>
    <dbReference type="NCBI Taxonomy" id="1076179"/>
    <lineage>
        <taxon>unclassified sequences</taxon>
        <taxon>metagenomes</taxon>
        <taxon>ecological metagenomes</taxon>
    </lineage>
</organism>
<proteinExistence type="predicted"/>